<sequence>MRLTVTNRKSISDDLSIYDFLAKKGDFIEVTEWANGEGYDISVRDKLISLTHGEIEAINYLIKCLDFSEKNS</sequence>
<proteinExistence type="predicted"/>
<reference evidence="1" key="1">
    <citation type="journal article" date="2021" name="Proc. Natl. Acad. Sci. U.S.A.">
        <title>A Catalog of Tens of Thousands of Viruses from Human Metagenomes Reveals Hidden Associations with Chronic Diseases.</title>
        <authorList>
            <person name="Tisza M.J."/>
            <person name="Buck C.B."/>
        </authorList>
    </citation>
    <scope>NUCLEOTIDE SEQUENCE</scope>
    <source>
        <strain evidence="1">CtNQV2</strain>
    </source>
</reference>
<organism evidence="1">
    <name type="scientific">Myoviridae sp. ctNQV2</name>
    <dbReference type="NCBI Taxonomy" id="2827683"/>
    <lineage>
        <taxon>Viruses</taxon>
        <taxon>Duplodnaviria</taxon>
        <taxon>Heunggongvirae</taxon>
        <taxon>Uroviricota</taxon>
        <taxon>Caudoviricetes</taxon>
    </lineage>
</organism>
<protein>
    <submittedName>
        <fullName evidence="1">Uncharacterized protein</fullName>
    </submittedName>
</protein>
<dbReference type="EMBL" id="BK032510">
    <property type="protein sequence ID" value="DAF43877.1"/>
    <property type="molecule type" value="Genomic_DNA"/>
</dbReference>
<accession>A0A8S5RYR7</accession>
<evidence type="ECO:0000313" key="1">
    <source>
        <dbReference type="EMBL" id="DAF43877.1"/>
    </source>
</evidence>
<name>A0A8S5RYR7_9CAUD</name>